<feature type="chain" id="PRO_5015189149" evidence="1">
    <location>
        <begin position="16"/>
        <end position="197"/>
    </location>
</feature>
<protein>
    <submittedName>
        <fullName evidence="2">Uncharacterized protein</fullName>
    </submittedName>
</protein>
<keyword evidence="3" id="KW-1185">Reference proteome</keyword>
<reference evidence="2 3" key="1">
    <citation type="journal article" date="2018" name="Genome Biol. Evol.">
        <title>Multiple Roots of Fruiting Body Formation in Amoebozoa.</title>
        <authorList>
            <person name="Hillmann F."/>
            <person name="Forbes G."/>
            <person name="Novohradska S."/>
            <person name="Ferling I."/>
            <person name="Riege K."/>
            <person name="Groth M."/>
            <person name="Westermann M."/>
            <person name="Marz M."/>
            <person name="Spaller T."/>
            <person name="Winckler T."/>
            <person name="Schaap P."/>
            <person name="Glockner G."/>
        </authorList>
    </citation>
    <scope>NUCLEOTIDE SEQUENCE [LARGE SCALE GENOMIC DNA]</scope>
    <source>
        <strain evidence="2 3">Jena</strain>
    </source>
</reference>
<dbReference type="Proteomes" id="UP000241769">
    <property type="component" value="Unassembled WGS sequence"/>
</dbReference>
<gene>
    <name evidence="2" type="ORF">PROFUN_00793</name>
</gene>
<comment type="caution">
    <text evidence="2">The sequence shown here is derived from an EMBL/GenBank/DDBJ whole genome shotgun (WGS) entry which is preliminary data.</text>
</comment>
<proteinExistence type="predicted"/>
<organism evidence="2 3">
    <name type="scientific">Planoprotostelium fungivorum</name>
    <dbReference type="NCBI Taxonomy" id="1890364"/>
    <lineage>
        <taxon>Eukaryota</taxon>
        <taxon>Amoebozoa</taxon>
        <taxon>Evosea</taxon>
        <taxon>Variosea</taxon>
        <taxon>Cavosteliida</taxon>
        <taxon>Cavosteliaceae</taxon>
        <taxon>Planoprotostelium</taxon>
    </lineage>
</organism>
<evidence type="ECO:0000313" key="2">
    <source>
        <dbReference type="EMBL" id="PRP89529.1"/>
    </source>
</evidence>
<accession>A0A2P6P030</accession>
<evidence type="ECO:0000313" key="3">
    <source>
        <dbReference type="Proteomes" id="UP000241769"/>
    </source>
</evidence>
<sequence>MKIFFLFALVIGVQSLYLSQDYTANITATYRNIGPFGSIRSWQGLVKNDWTHQRKFFKGEIKAGVLWYTVDQNVTEIANYYKTESYVFNDTHCDLAFPFSKFIHAPFSWLEDPDIAESTNTTKCPGTNSAKYYELVSPTFQLCLDSEGLPTYLHRIQYRVEYNIHFSSFSFGAGDDEDYRIPKICKRAAPPVVREKE</sequence>
<evidence type="ECO:0000256" key="1">
    <source>
        <dbReference type="SAM" id="SignalP"/>
    </source>
</evidence>
<keyword evidence="1" id="KW-0732">Signal</keyword>
<feature type="signal peptide" evidence="1">
    <location>
        <begin position="1"/>
        <end position="15"/>
    </location>
</feature>
<dbReference type="EMBL" id="MDYQ01000002">
    <property type="protein sequence ID" value="PRP89529.1"/>
    <property type="molecule type" value="Genomic_DNA"/>
</dbReference>
<dbReference type="InParanoid" id="A0A2P6P030"/>
<name>A0A2P6P030_9EUKA</name>
<dbReference type="AlphaFoldDB" id="A0A2P6P030"/>